<sequence>MEHSALGTSTRYLPIIGYLARGPSDIKASSSSTARLSESFSVASDISRLLAQRIEPTQASKPQVQGERRSPRCWRGYLVCWLVARQRQGDELLGIVVVNPNGLTDVVLSYTALKSADIVMSLSFLFGRAANHRKIQPE</sequence>
<dbReference type="AlphaFoldDB" id="A0A284RZ22"/>
<proteinExistence type="predicted"/>
<keyword evidence="2" id="KW-1185">Reference proteome</keyword>
<dbReference type="OMA" id="RRCPRCW"/>
<protein>
    <submittedName>
        <fullName evidence="1">Uncharacterized protein</fullName>
    </submittedName>
</protein>
<evidence type="ECO:0000313" key="1">
    <source>
        <dbReference type="EMBL" id="SJL14009.1"/>
    </source>
</evidence>
<gene>
    <name evidence="1" type="ORF">ARMOST_17461</name>
</gene>
<accession>A0A284RZ22</accession>
<reference evidence="2" key="1">
    <citation type="journal article" date="2017" name="Nat. Ecol. Evol.">
        <title>Genome expansion and lineage-specific genetic innovations in the forest pathogenic fungi Armillaria.</title>
        <authorList>
            <person name="Sipos G."/>
            <person name="Prasanna A.N."/>
            <person name="Walter M.C."/>
            <person name="O'Connor E."/>
            <person name="Balint B."/>
            <person name="Krizsan K."/>
            <person name="Kiss B."/>
            <person name="Hess J."/>
            <person name="Varga T."/>
            <person name="Slot J."/>
            <person name="Riley R."/>
            <person name="Boka B."/>
            <person name="Rigling D."/>
            <person name="Barry K."/>
            <person name="Lee J."/>
            <person name="Mihaltcheva S."/>
            <person name="LaButti K."/>
            <person name="Lipzen A."/>
            <person name="Waldron R."/>
            <person name="Moloney N.M."/>
            <person name="Sperisen C."/>
            <person name="Kredics L."/>
            <person name="Vagvoelgyi C."/>
            <person name="Patrignani A."/>
            <person name="Fitzpatrick D."/>
            <person name="Nagy I."/>
            <person name="Doyle S."/>
            <person name="Anderson J.B."/>
            <person name="Grigoriev I.V."/>
            <person name="Gueldener U."/>
            <person name="Muensterkoetter M."/>
            <person name="Nagy L.G."/>
        </authorList>
    </citation>
    <scope>NUCLEOTIDE SEQUENCE [LARGE SCALE GENOMIC DNA]</scope>
    <source>
        <strain evidence="2">C18/9</strain>
    </source>
</reference>
<dbReference type="OrthoDB" id="10433987at2759"/>
<dbReference type="EMBL" id="FUEG01000022">
    <property type="protein sequence ID" value="SJL14009.1"/>
    <property type="molecule type" value="Genomic_DNA"/>
</dbReference>
<dbReference type="Proteomes" id="UP000219338">
    <property type="component" value="Unassembled WGS sequence"/>
</dbReference>
<organism evidence="1 2">
    <name type="scientific">Armillaria ostoyae</name>
    <name type="common">Armillaria root rot fungus</name>
    <dbReference type="NCBI Taxonomy" id="47428"/>
    <lineage>
        <taxon>Eukaryota</taxon>
        <taxon>Fungi</taxon>
        <taxon>Dikarya</taxon>
        <taxon>Basidiomycota</taxon>
        <taxon>Agaricomycotina</taxon>
        <taxon>Agaricomycetes</taxon>
        <taxon>Agaricomycetidae</taxon>
        <taxon>Agaricales</taxon>
        <taxon>Marasmiineae</taxon>
        <taxon>Physalacriaceae</taxon>
        <taxon>Armillaria</taxon>
    </lineage>
</organism>
<evidence type="ECO:0000313" key="2">
    <source>
        <dbReference type="Proteomes" id="UP000219338"/>
    </source>
</evidence>
<name>A0A284RZ22_ARMOS</name>